<organism evidence="12 13">
    <name type="scientific">Hypnocyclicus thermotrophus</name>
    <dbReference type="NCBI Taxonomy" id="1627895"/>
    <lineage>
        <taxon>Bacteria</taxon>
        <taxon>Fusobacteriati</taxon>
        <taxon>Fusobacteriota</taxon>
        <taxon>Fusobacteriia</taxon>
        <taxon>Fusobacteriales</taxon>
        <taxon>Fusobacteriaceae</taxon>
        <taxon>Hypnocyclicus</taxon>
    </lineage>
</organism>
<dbReference type="Gene3D" id="1.10.10.160">
    <property type="match status" value="1"/>
</dbReference>
<keyword evidence="2 10" id="KW-0547">Nucleotide-binding</keyword>
<dbReference type="Pfam" id="PF00580">
    <property type="entry name" value="UvrD-helicase"/>
    <property type="match status" value="1"/>
</dbReference>
<dbReference type="GO" id="GO:0016787">
    <property type="term" value="F:hydrolase activity"/>
    <property type="evidence" value="ECO:0007669"/>
    <property type="project" value="UniProtKB-UniRule"/>
</dbReference>
<dbReference type="GO" id="GO:0003677">
    <property type="term" value="F:DNA binding"/>
    <property type="evidence" value="ECO:0007669"/>
    <property type="project" value="InterPro"/>
</dbReference>
<dbReference type="InterPro" id="IPR013986">
    <property type="entry name" value="DExx_box_DNA_helicase_dom_sf"/>
</dbReference>
<evidence type="ECO:0000256" key="3">
    <source>
        <dbReference type="ARBA" id="ARBA00022801"/>
    </source>
</evidence>
<evidence type="ECO:0000256" key="4">
    <source>
        <dbReference type="ARBA" id="ARBA00022806"/>
    </source>
</evidence>
<dbReference type="InterPro" id="IPR014016">
    <property type="entry name" value="UvrD-like_ATP-bd"/>
</dbReference>
<comment type="caution">
    <text evidence="12">The sequence shown here is derived from an EMBL/GenBank/DDBJ whole genome shotgun (WGS) entry which is preliminary data.</text>
</comment>
<sequence length="555" mass="65870">MPKWTEEQLKIINSNKKLLVVNAVAGSGKTSTLMGIALKNINKNILYLVYNRAMKKEAEEKFKKYNLKNIEVKTAHGLAYKYYSKKNLVNNLNIIEISEKYKLSYKSAKNYINLYNKFLQSKYTSIEEFINYFREYIFYSFDLKNKLLKDIKNFIILNEARYEKKLESLDTSILLSKLLYDYLLIKIENKKSKNRDEILEEKDSYILKSIELNFELLQKDELLINYYDTIKTILNKIFDDMNNERLPQIHDHYLKLYQLYREKELFYEIVLLDEAQDSNGVIIDIIENKFPNAKKIIVGDTNQQLYAFRGAINAMEYFMKLENSTIMYLTHSFRIGSELADFVNKILKLKQNNITIVGKNINQKIIEDFKDEKILVLARTNAGLFEYAIENLDKKLFFFRKIDFSALKDCYSLYCGNRKNINSEIKKYKSFSQLEKYIEENLELNSEIVLSFNLIKKYGHNMKNYLEKIDKSICKNKNEANIFLSTVHAAKGLEYKNVYLLNDFMNINETLKILDRSKDNVFFYKKIKKWFYEELNIIYVALTRSSKNLKHTICL</sequence>
<evidence type="ECO:0000256" key="7">
    <source>
        <dbReference type="ARBA" id="ARBA00034617"/>
    </source>
</evidence>
<dbReference type="PANTHER" id="PTHR11070:SF30">
    <property type="entry name" value="F-BOX DNA HELICASE 1"/>
    <property type="match status" value="1"/>
</dbReference>
<dbReference type="GO" id="GO:0005524">
    <property type="term" value="F:ATP binding"/>
    <property type="evidence" value="ECO:0007669"/>
    <property type="project" value="UniProtKB-UniRule"/>
</dbReference>
<evidence type="ECO:0000256" key="8">
    <source>
        <dbReference type="ARBA" id="ARBA00034808"/>
    </source>
</evidence>
<evidence type="ECO:0000256" key="9">
    <source>
        <dbReference type="ARBA" id="ARBA00048988"/>
    </source>
</evidence>
<name>A0AA46I6I6_9FUSO</name>
<keyword evidence="3 10" id="KW-0378">Hydrolase</keyword>
<gene>
    <name evidence="12" type="ORF">EV215_0520</name>
</gene>
<evidence type="ECO:0000256" key="10">
    <source>
        <dbReference type="PROSITE-ProRule" id="PRU00560"/>
    </source>
</evidence>
<keyword evidence="13" id="KW-1185">Reference proteome</keyword>
<comment type="catalytic activity">
    <reaction evidence="9">
        <text>ATP + H2O = ADP + phosphate + H(+)</text>
        <dbReference type="Rhea" id="RHEA:13065"/>
        <dbReference type="ChEBI" id="CHEBI:15377"/>
        <dbReference type="ChEBI" id="CHEBI:15378"/>
        <dbReference type="ChEBI" id="CHEBI:30616"/>
        <dbReference type="ChEBI" id="CHEBI:43474"/>
        <dbReference type="ChEBI" id="CHEBI:456216"/>
        <dbReference type="EC" id="5.6.2.4"/>
    </reaction>
</comment>
<comment type="similarity">
    <text evidence="1">Belongs to the helicase family. UvrD subfamily.</text>
</comment>
<dbReference type="RefSeq" id="WP_134112424.1">
    <property type="nucleotide sequence ID" value="NZ_SOBG01000002.1"/>
</dbReference>
<dbReference type="AlphaFoldDB" id="A0AA46I6I6"/>
<evidence type="ECO:0000256" key="1">
    <source>
        <dbReference type="ARBA" id="ARBA00009922"/>
    </source>
</evidence>
<dbReference type="InterPro" id="IPR027417">
    <property type="entry name" value="P-loop_NTPase"/>
</dbReference>
<evidence type="ECO:0000313" key="12">
    <source>
        <dbReference type="EMBL" id="TDT71831.1"/>
    </source>
</evidence>
<dbReference type="SUPFAM" id="SSF52540">
    <property type="entry name" value="P-loop containing nucleoside triphosphate hydrolases"/>
    <property type="match status" value="1"/>
</dbReference>
<dbReference type="InterPro" id="IPR014017">
    <property type="entry name" value="DNA_helicase_UvrD-like_C"/>
</dbReference>
<dbReference type="Pfam" id="PF13361">
    <property type="entry name" value="UvrD_C"/>
    <property type="match status" value="1"/>
</dbReference>
<reference evidence="12 13" key="1">
    <citation type="submission" date="2019-03" db="EMBL/GenBank/DDBJ databases">
        <title>Genomic Encyclopedia of Type Strains, Phase IV (KMG-IV): sequencing the most valuable type-strain genomes for metagenomic binning, comparative biology and taxonomic classification.</title>
        <authorList>
            <person name="Goeker M."/>
        </authorList>
    </citation>
    <scope>NUCLEOTIDE SEQUENCE [LARGE SCALE GENOMIC DNA]</scope>
    <source>
        <strain evidence="12 13">DSM 100055</strain>
    </source>
</reference>
<evidence type="ECO:0000313" key="13">
    <source>
        <dbReference type="Proteomes" id="UP000294678"/>
    </source>
</evidence>
<dbReference type="EC" id="5.6.2.4" evidence="8"/>
<evidence type="ECO:0000256" key="5">
    <source>
        <dbReference type="ARBA" id="ARBA00022840"/>
    </source>
</evidence>
<dbReference type="Gene3D" id="3.40.50.300">
    <property type="entry name" value="P-loop containing nucleotide triphosphate hydrolases"/>
    <property type="match status" value="3"/>
</dbReference>
<keyword evidence="6" id="KW-0413">Isomerase</keyword>
<dbReference type="PROSITE" id="PS51198">
    <property type="entry name" value="UVRD_HELICASE_ATP_BIND"/>
    <property type="match status" value="1"/>
</dbReference>
<keyword evidence="5 10" id="KW-0067">ATP-binding</keyword>
<dbReference type="GO" id="GO:0043138">
    <property type="term" value="F:3'-5' DNA helicase activity"/>
    <property type="evidence" value="ECO:0007669"/>
    <property type="project" value="TreeGrafter"/>
</dbReference>
<protein>
    <recommendedName>
        <fullName evidence="8">DNA 3'-5' helicase</fullName>
        <ecNumber evidence="8">5.6.2.4</ecNumber>
    </recommendedName>
</protein>
<dbReference type="GO" id="GO:0000724">
    <property type="term" value="P:double-strand break repair via homologous recombination"/>
    <property type="evidence" value="ECO:0007669"/>
    <property type="project" value="TreeGrafter"/>
</dbReference>
<proteinExistence type="inferred from homology"/>
<evidence type="ECO:0000256" key="2">
    <source>
        <dbReference type="ARBA" id="ARBA00022741"/>
    </source>
</evidence>
<feature type="domain" description="UvrD-like helicase ATP-binding" evidence="11">
    <location>
        <begin position="2"/>
        <end position="336"/>
    </location>
</feature>
<keyword evidence="4 10" id="KW-0347">Helicase</keyword>
<evidence type="ECO:0000259" key="11">
    <source>
        <dbReference type="PROSITE" id="PS51198"/>
    </source>
</evidence>
<dbReference type="GO" id="GO:0031297">
    <property type="term" value="P:replication fork processing"/>
    <property type="evidence" value="ECO:0007669"/>
    <property type="project" value="TreeGrafter"/>
</dbReference>
<evidence type="ECO:0000256" key="6">
    <source>
        <dbReference type="ARBA" id="ARBA00023235"/>
    </source>
</evidence>
<dbReference type="PANTHER" id="PTHR11070">
    <property type="entry name" value="UVRD / RECB / PCRA DNA HELICASE FAMILY MEMBER"/>
    <property type="match status" value="1"/>
</dbReference>
<dbReference type="EMBL" id="SOBG01000002">
    <property type="protein sequence ID" value="TDT71831.1"/>
    <property type="molecule type" value="Genomic_DNA"/>
</dbReference>
<accession>A0AA46I6I6</accession>
<feature type="binding site" evidence="10">
    <location>
        <begin position="23"/>
        <end position="30"/>
    </location>
    <ligand>
        <name>ATP</name>
        <dbReference type="ChEBI" id="CHEBI:30616"/>
    </ligand>
</feature>
<dbReference type="InterPro" id="IPR000212">
    <property type="entry name" value="DNA_helicase_UvrD/REP"/>
</dbReference>
<comment type="catalytic activity">
    <reaction evidence="7">
        <text>Couples ATP hydrolysis with the unwinding of duplex DNA by translocating in the 3'-5' direction.</text>
        <dbReference type="EC" id="5.6.2.4"/>
    </reaction>
</comment>
<dbReference type="Proteomes" id="UP000294678">
    <property type="component" value="Unassembled WGS sequence"/>
</dbReference>